<dbReference type="Gene3D" id="3.40.50.150">
    <property type="entry name" value="Vaccinia Virus protein VP39"/>
    <property type="match status" value="1"/>
</dbReference>
<keyword evidence="4" id="KW-0808">Transferase</keyword>
<dbReference type="InterPro" id="IPR036926">
    <property type="entry name" value="Thymidate_synth/dCMP_Mease_sf"/>
</dbReference>
<dbReference type="InterPro" id="IPR002052">
    <property type="entry name" value="DNA_methylase_N6_adenine_CS"/>
</dbReference>
<dbReference type="PROSITE" id="PS00092">
    <property type="entry name" value="N6_MTASE"/>
    <property type="match status" value="1"/>
</dbReference>
<dbReference type="HAMAP" id="MF_00124">
    <property type="entry name" value="Thymidine_kinase"/>
    <property type="match status" value="1"/>
</dbReference>
<evidence type="ECO:0000259" key="11">
    <source>
        <dbReference type="Pfam" id="PF02384"/>
    </source>
</evidence>
<dbReference type="CDD" id="cd00351">
    <property type="entry name" value="TS_Pyrimidine_HMase"/>
    <property type="match status" value="1"/>
</dbReference>
<feature type="coiled-coil region" evidence="9">
    <location>
        <begin position="473"/>
        <end position="522"/>
    </location>
</feature>
<dbReference type="InterPro" id="IPR000629">
    <property type="entry name" value="RNA-helicase_DEAD-box_CS"/>
</dbReference>
<evidence type="ECO:0000313" key="12">
    <source>
        <dbReference type="EMBL" id="CAG8774968.1"/>
    </source>
</evidence>
<dbReference type="InterPro" id="IPR020633">
    <property type="entry name" value="Thymidine_kinase_CS"/>
</dbReference>
<dbReference type="EMBL" id="CAJVQB010015511">
    <property type="protein sequence ID" value="CAG8774968.1"/>
    <property type="molecule type" value="Genomic_DNA"/>
</dbReference>
<dbReference type="InterPro" id="IPR027417">
    <property type="entry name" value="P-loop_NTPase"/>
</dbReference>
<feature type="domain" description="Thymidylate synthase/dCMP hydroxymethylase" evidence="10">
    <location>
        <begin position="678"/>
        <end position="788"/>
    </location>
</feature>
<dbReference type="SUPFAM" id="SSF57716">
    <property type="entry name" value="Glucocorticoid receptor-like (DNA-binding domain)"/>
    <property type="match status" value="1"/>
</dbReference>
<dbReference type="SUPFAM" id="SSF53335">
    <property type="entry name" value="S-adenosyl-L-methionine-dependent methyltransferases"/>
    <property type="match status" value="1"/>
</dbReference>
<dbReference type="InterPro" id="IPR000398">
    <property type="entry name" value="Thymidylate_synthase"/>
</dbReference>
<keyword evidence="5" id="KW-0547">Nucleotide-binding</keyword>
<evidence type="ECO:0000313" key="13">
    <source>
        <dbReference type="Proteomes" id="UP000789901"/>
    </source>
</evidence>
<evidence type="ECO:0000256" key="7">
    <source>
        <dbReference type="ARBA" id="ARBA00022777"/>
    </source>
</evidence>
<evidence type="ECO:0000259" key="10">
    <source>
        <dbReference type="Pfam" id="PF00303"/>
    </source>
</evidence>
<keyword evidence="9" id="KW-0175">Coiled coil</keyword>
<keyword evidence="6" id="KW-0680">Restriction system</keyword>
<dbReference type="SUPFAM" id="SSF52540">
    <property type="entry name" value="P-loop containing nucleoside triphosphate hydrolases"/>
    <property type="match status" value="2"/>
</dbReference>
<dbReference type="PROSITE" id="PS00039">
    <property type="entry name" value="DEAD_ATP_HELICASE"/>
    <property type="match status" value="1"/>
</dbReference>
<dbReference type="Gene3D" id="3.40.50.300">
    <property type="entry name" value="P-loop containing nucleotide triphosphate hydrolases"/>
    <property type="match status" value="2"/>
</dbReference>
<dbReference type="Gene3D" id="3.30.572.10">
    <property type="entry name" value="Thymidylate synthase/dCMP hydroxymethylase domain"/>
    <property type="match status" value="2"/>
</dbReference>
<dbReference type="InterPro" id="IPR045097">
    <property type="entry name" value="Thymidate_synth/dCMP_Mease"/>
</dbReference>
<keyword evidence="7" id="KW-0418">Kinase</keyword>
<reference evidence="12 13" key="1">
    <citation type="submission" date="2021-06" db="EMBL/GenBank/DDBJ databases">
        <authorList>
            <person name="Kallberg Y."/>
            <person name="Tangrot J."/>
            <person name="Rosling A."/>
        </authorList>
    </citation>
    <scope>NUCLEOTIDE SEQUENCE [LARGE SCALE GENOMIC DNA]</scope>
    <source>
        <strain evidence="12 13">120-4 pot B 10/14</strain>
    </source>
</reference>
<sequence>MKAEQRHSLIEMDRKINANIFNYTKIRKIGYLKVITGPMFAGKTEELLRHIHRLQRAKKKYLVFKPQVDNRHTTSEVISHQNNKTNALIISSSQEIEKHLNNDMETIFIDEIQFFPPEIASFLCNLTQQGHQIIVAGLDKNFRGEPFNETIKSLLALADYVEKLTAICQVCQNEASFTQRIINSQPARYHDPLILVGGQETYEARCRSCYVIVAHVYYGYYFANKITGAVKRKVAKKLFRLQNPQDKKKTLSVLTHNVRAFSSLVVYVPNQLYYWLLDVSLVFVIPSYSLPKFAPFLFLRFINNNASFQAANNLVELAGSTKKMAERLRFYPFGLSAQKQINNFLAQPERNDRQKNVLVGEPVDTITLKKVSFAYQENKSVLKKLDLQFKKGKVNHLTGANGFAKIAYAEHENLIENGGGLSTGQKQLADLDNLFANSENKEVFIFDEADNALDENNKKEFRAKLDKIKVNKKTKAEKILEDIEAQLRKLITEKKELKKKFSDKLKELSKQEKENKEILQLERKIMAGVLPTEREEIMNEIKKLNNYNITLEQGFKKRKIDAEVVTEIRKRLEKQDRTGVGTKALFGCQMRFKLQEGFPLLTTKKVNFKAIVWELLWFIKGETNIKYLVDRESLAEFIEKIKNDNNFAQKYGDLGPVYVDQLKELVENLKNNPFSRPQFFVSEKNELSCLLYQRSGDMFLGVPFNIASYSLLTTMLAQVCGYRPGEFIQVIGDAHIYLNHLEQIQIQLSREPKKLPTLKLNQKVKSLFNFCYEDIILENYEPHPPIKGKDKEKNMKSFLQAKQEFDNNYSSQKEFTSFIPIHLKINDPFHSGLYQKDYIEHLIGVIEFKKGDLKDIETVYNQQLKPVIKESDKSFCLGILYDAERLYLFQKKNGNYSRLDETYNLKGEKSTTKDLCLHLTDAYYKIPSFEQLKKQVTKITFDRSKRTIDDLDIITGIYSKQLTDGVSKILRVMDKASLKNQRGYEILIQILALKIFDEKRSLSTTPKKHLKFFKTDPETARLKFYITKEEKGAINLGDKEIQGFINRIRDLYNEASSIYHYILKREDAETISWKHPSHIQIISEIVEQFQDYSLVKSHKTDLYQIVFYKFANEFSKAEKGQFITPIPLIDFLVKIVNPRSNEKIIDPTAGIADFLSVSYVNSKSKLDDNNIYGLDNDEQMVMLAQLNMLLNGDGNAVLKQDQTKLKKFDVVLTNPPFGEDRKYEPKTTKDKEIIEMYELWHVARSGNSIDLGLVFLENAYRILKDDGRMGIVLSNSIASIDR</sequence>
<dbReference type="SUPFAM" id="SSF55831">
    <property type="entry name" value="Thymidylate synthase/dCMP hydroxymethylase"/>
    <property type="match status" value="1"/>
</dbReference>
<evidence type="ECO:0000256" key="1">
    <source>
        <dbReference type="ARBA" id="ARBA00007587"/>
    </source>
</evidence>
<keyword evidence="8" id="KW-0067">ATP-binding</keyword>
<evidence type="ECO:0000256" key="9">
    <source>
        <dbReference type="SAM" id="Coils"/>
    </source>
</evidence>
<evidence type="ECO:0000256" key="3">
    <source>
        <dbReference type="ARBA" id="ARBA00022634"/>
    </source>
</evidence>
<dbReference type="NCBIfam" id="TIGR03284">
    <property type="entry name" value="thym_sym"/>
    <property type="match status" value="1"/>
</dbReference>
<dbReference type="PANTHER" id="PTHR11548:SF9">
    <property type="entry name" value="THYMIDYLATE SYNTHASE"/>
    <property type="match status" value="1"/>
</dbReference>
<evidence type="ECO:0000256" key="6">
    <source>
        <dbReference type="ARBA" id="ARBA00022747"/>
    </source>
</evidence>
<keyword evidence="2" id="KW-0489">Methyltransferase</keyword>
<comment type="similarity">
    <text evidence="1">Belongs to the thymidine kinase family.</text>
</comment>
<evidence type="ECO:0000256" key="8">
    <source>
        <dbReference type="ARBA" id="ARBA00022840"/>
    </source>
</evidence>
<protein>
    <submittedName>
        <fullName evidence="12">34893_t:CDS:1</fullName>
    </submittedName>
</protein>
<dbReference type="CDD" id="cd02440">
    <property type="entry name" value="AdoMet_MTases"/>
    <property type="match status" value="1"/>
</dbReference>
<dbReference type="InterPro" id="IPR029063">
    <property type="entry name" value="SAM-dependent_MTases_sf"/>
</dbReference>
<proteinExistence type="inferred from homology"/>
<feature type="domain" description="DNA methylase adenine-specific" evidence="11">
    <location>
        <begin position="1101"/>
        <end position="1277"/>
    </location>
</feature>
<organism evidence="12 13">
    <name type="scientific">Gigaspora margarita</name>
    <dbReference type="NCBI Taxonomy" id="4874"/>
    <lineage>
        <taxon>Eukaryota</taxon>
        <taxon>Fungi</taxon>
        <taxon>Fungi incertae sedis</taxon>
        <taxon>Mucoromycota</taxon>
        <taxon>Glomeromycotina</taxon>
        <taxon>Glomeromycetes</taxon>
        <taxon>Diversisporales</taxon>
        <taxon>Gigasporaceae</taxon>
        <taxon>Gigaspora</taxon>
    </lineage>
</organism>
<accession>A0ABN7VJ86</accession>
<keyword evidence="13" id="KW-1185">Reference proteome</keyword>
<dbReference type="Pfam" id="PF00303">
    <property type="entry name" value="Thymidylat_synt"/>
    <property type="match status" value="2"/>
</dbReference>
<dbReference type="InterPro" id="IPR003356">
    <property type="entry name" value="DNA_methylase_A-5"/>
</dbReference>
<dbReference type="PANTHER" id="PTHR11548">
    <property type="entry name" value="THYMIDYLATE SYNTHASE 1"/>
    <property type="match status" value="1"/>
</dbReference>
<feature type="domain" description="Thymidylate synthase/dCMP hydroxymethylase" evidence="10">
    <location>
        <begin position="572"/>
        <end position="676"/>
    </location>
</feature>
<dbReference type="InterPro" id="IPR001267">
    <property type="entry name" value="Thymidine_kinase"/>
</dbReference>
<dbReference type="PRINTS" id="PR00507">
    <property type="entry name" value="N12N6MTFRASE"/>
</dbReference>
<dbReference type="Pfam" id="PF02384">
    <property type="entry name" value="N6_Mtase"/>
    <property type="match status" value="1"/>
</dbReference>
<keyword evidence="3" id="KW-0237">DNA synthesis</keyword>
<dbReference type="PROSITE" id="PS00603">
    <property type="entry name" value="TK_CELLULAR_TYPE"/>
    <property type="match status" value="1"/>
</dbReference>
<comment type="caution">
    <text evidence="12">The sequence shown here is derived from an EMBL/GenBank/DDBJ whole genome shotgun (WGS) entry which is preliminary data.</text>
</comment>
<dbReference type="NCBIfam" id="NF003296">
    <property type="entry name" value="PRK04296.1-1"/>
    <property type="match status" value="1"/>
</dbReference>
<name>A0ABN7VJ86_GIGMA</name>
<dbReference type="InterPro" id="IPR023451">
    <property type="entry name" value="Thymidate_synth/dCMP_Mease_dom"/>
</dbReference>
<evidence type="ECO:0000256" key="2">
    <source>
        <dbReference type="ARBA" id="ARBA00022603"/>
    </source>
</evidence>
<evidence type="ECO:0000256" key="4">
    <source>
        <dbReference type="ARBA" id="ARBA00022679"/>
    </source>
</evidence>
<gene>
    <name evidence="12" type="ORF">GMARGA_LOCUS18962</name>
</gene>
<dbReference type="Pfam" id="PF00265">
    <property type="entry name" value="TK"/>
    <property type="match status" value="1"/>
</dbReference>
<evidence type="ECO:0000256" key="5">
    <source>
        <dbReference type="ARBA" id="ARBA00022741"/>
    </source>
</evidence>
<dbReference type="Gene3D" id="3.30.60.20">
    <property type="match status" value="1"/>
</dbReference>
<dbReference type="CDD" id="cd00267">
    <property type="entry name" value="ABC_ATPase"/>
    <property type="match status" value="1"/>
</dbReference>
<dbReference type="Proteomes" id="UP000789901">
    <property type="component" value="Unassembled WGS sequence"/>
</dbReference>